<dbReference type="Gene3D" id="3.40.50.10240">
    <property type="entry name" value="Thiamin pyrophosphokinase, catalytic domain"/>
    <property type="match status" value="1"/>
</dbReference>
<dbReference type="Pfam" id="PF04265">
    <property type="entry name" value="TPK_B1_binding"/>
    <property type="match status" value="1"/>
</dbReference>
<dbReference type="InterPro" id="IPR036759">
    <property type="entry name" value="TPK_catalytic_sf"/>
</dbReference>
<name>A0A4P6UXF9_9BACL</name>
<dbReference type="SUPFAM" id="SSF63999">
    <property type="entry name" value="Thiamin pyrophosphokinase, catalytic domain"/>
    <property type="match status" value="1"/>
</dbReference>
<dbReference type="Pfam" id="PF04263">
    <property type="entry name" value="TPK_catalytic"/>
    <property type="match status" value="1"/>
</dbReference>
<keyword evidence="8" id="KW-1185">Reference proteome</keyword>
<dbReference type="PANTHER" id="PTHR41299">
    <property type="entry name" value="THIAMINE PYROPHOSPHOKINASE"/>
    <property type="match status" value="1"/>
</dbReference>
<dbReference type="GO" id="GO:0009229">
    <property type="term" value="P:thiamine diphosphate biosynthetic process"/>
    <property type="evidence" value="ECO:0007669"/>
    <property type="project" value="InterPro"/>
</dbReference>
<dbReference type="EC" id="2.7.6.2" evidence="5"/>
<evidence type="ECO:0000256" key="5">
    <source>
        <dbReference type="NCBIfam" id="TIGR01378"/>
    </source>
</evidence>
<dbReference type="GO" id="GO:0006772">
    <property type="term" value="P:thiamine metabolic process"/>
    <property type="evidence" value="ECO:0007669"/>
    <property type="project" value="UniProtKB-UniRule"/>
</dbReference>
<feature type="domain" description="Thiamin pyrophosphokinase thiamin-binding" evidence="6">
    <location>
        <begin position="145"/>
        <end position="211"/>
    </location>
</feature>
<dbReference type="RefSeq" id="WP_208652190.1">
    <property type="nucleotide sequence ID" value="NZ_CP036528.1"/>
</dbReference>
<keyword evidence="4" id="KW-0067">ATP-binding</keyword>
<dbReference type="InterPro" id="IPR007373">
    <property type="entry name" value="Thiamin_PyroPKinase_B1-bd"/>
</dbReference>
<keyword evidence="2" id="KW-0547">Nucleotide-binding</keyword>
<evidence type="ECO:0000256" key="3">
    <source>
        <dbReference type="ARBA" id="ARBA00022777"/>
    </source>
</evidence>
<dbReference type="InterPro" id="IPR036371">
    <property type="entry name" value="TPK_B1-bd_sf"/>
</dbReference>
<dbReference type="SMART" id="SM00983">
    <property type="entry name" value="TPK_B1_binding"/>
    <property type="match status" value="1"/>
</dbReference>
<reference evidence="7 8" key="1">
    <citation type="submission" date="2019-02" db="EMBL/GenBank/DDBJ databases">
        <title>Ureibacillus thermophilus.</title>
        <authorList>
            <person name="Sunny J.S."/>
            <person name="Natarajan A."/>
            <person name="Saleena L.M."/>
        </authorList>
    </citation>
    <scope>NUCLEOTIDE SEQUENCE [LARGE SCALE GENOMIC DNA]</scope>
    <source>
        <strain evidence="7 8">LM102</strain>
    </source>
</reference>
<keyword evidence="1 7" id="KW-0808">Transferase</keyword>
<dbReference type="InterPro" id="IPR007371">
    <property type="entry name" value="TPK_catalytic"/>
</dbReference>
<dbReference type="InterPro" id="IPR053149">
    <property type="entry name" value="TPK"/>
</dbReference>
<organism evidence="7 8">
    <name type="scientific">Ureibacillus thermophilus</name>
    <dbReference type="NCBI Taxonomy" id="367743"/>
    <lineage>
        <taxon>Bacteria</taxon>
        <taxon>Bacillati</taxon>
        <taxon>Bacillota</taxon>
        <taxon>Bacilli</taxon>
        <taxon>Bacillales</taxon>
        <taxon>Caryophanaceae</taxon>
        <taxon>Ureibacillus</taxon>
    </lineage>
</organism>
<dbReference type="EMBL" id="CP036528">
    <property type="protein sequence ID" value="QBK27141.1"/>
    <property type="molecule type" value="Genomic_DNA"/>
</dbReference>
<dbReference type="PANTHER" id="PTHR41299:SF1">
    <property type="entry name" value="THIAMINE PYROPHOSPHOKINASE"/>
    <property type="match status" value="1"/>
</dbReference>
<evidence type="ECO:0000259" key="6">
    <source>
        <dbReference type="SMART" id="SM00983"/>
    </source>
</evidence>
<dbReference type="NCBIfam" id="TIGR01378">
    <property type="entry name" value="thi_PPkinase"/>
    <property type="match status" value="1"/>
</dbReference>
<evidence type="ECO:0000256" key="1">
    <source>
        <dbReference type="ARBA" id="ARBA00022679"/>
    </source>
</evidence>
<dbReference type="Proteomes" id="UP000291151">
    <property type="component" value="Chromosome"/>
</dbReference>
<evidence type="ECO:0000256" key="2">
    <source>
        <dbReference type="ARBA" id="ARBA00022741"/>
    </source>
</evidence>
<accession>A0A4P6UXF9</accession>
<dbReference type="KEGG" id="uth:DKZ56_06815"/>
<protein>
    <recommendedName>
        <fullName evidence="5">Thiamine diphosphokinase</fullName>
        <ecNumber evidence="5">2.7.6.2</ecNumber>
    </recommendedName>
</protein>
<gene>
    <name evidence="7" type="ORF">DKZ56_06815</name>
</gene>
<evidence type="ECO:0000313" key="7">
    <source>
        <dbReference type="EMBL" id="QBK27141.1"/>
    </source>
</evidence>
<evidence type="ECO:0000256" key="4">
    <source>
        <dbReference type="ARBA" id="ARBA00022840"/>
    </source>
</evidence>
<sequence>MDKILICAGGPKLELCSFDRFRKESNIYYIGADRGTLYLLEEGIVPHEAVGDFDSLTEQEWEEINRKVKKIDRHRAEKDETDTDLALFKAISYNPKEIFITGVTGGRLDHFEAAVRSLYQMKSQYPHIEHKIINRHNEISILLPGKHIIRRDENYRYLSFFSFQQAVENVTLRGVKYETTRERIEVGSSRFTSNELVDEQGYISFSSGICLMIRSSDL</sequence>
<dbReference type="CDD" id="cd07995">
    <property type="entry name" value="TPK"/>
    <property type="match status" value="1"/>
</dbReference>
<proteinExistence type="predicted"/>
<dbReference type="InterPro" id="IPR006282">
    <property type="entry name" value="Thi_PPkinase"/>
</dbReference>
<dbReference type="AlphaFoldDB" id="A0A4P6UXF9"/>
<dbReference type="GO" id="GO:0030975">
    <property type="term" value="F:thiamine binding"/>
    <property type="evidence" value="ECO:0007669"/>
    <property type="project" value="InterPro"/>
</dbReference>
<dbReference type="GO" id="GO:0005524">
    <property type="term" value="F:ATP binding"/>
    <property type="evidence" value="ECO:0007669"/>
    <property type="project" value="UniProtKB-KW"/>
</dbReference>
<evidence type="ECO:0000313" key="8">
    <source>
        <dbReference type="Proteomes" id="UP000291151"/>
    </source>
</evidence>
<keyword evidence="3 7" id="KW-0418">Kinase</keyword>
<dbReference type="GO" id="GO:0004788">
    <property type="term" value="F:thiamine diphosphokinase activity"/>
    <property type="evidence" value="ECO:0007669"/>
    <property type="project" value="UniProtKB-UniRule"/>
</dbReference>
<dbReference type="SUPFAM" id="SSF63862">
    <property type="entry name" value="Thiamin pyrophosphokinase, substrate-binding domain"/>
    <property type="match status" value="1"/>
</dbReference>
<dbReference type="GO" id="GO:0016301">
    <property type="term" value="F:kinase activity"/>
    <property type="evidence" value="ECO:0007669"/>
    <property type="project" value="UniProtKB-KW"/>
</dbReference>